<sequence>MSIDSVDSTDSAEPNGTAALLVNPRGQYLLHLRDANKPEICDPGTWSIPGGGREGNESAHEAIVRELKEETGLTVPLEPFTVVDCTSPDGLEKGQIQVYLGAWDGDADGLPLGEGIMLRWFDAATTAHLTMCSWTQEVIDLHRAGTSAPAAVAGSRACPNVIGVHLYLEREGRVLLGLRHPDSPFGASHHHFLAGHCERESAIACLIREAREEAGLRIAAADLELVHTVHVVDPPGSRPRMQLVFRAHRWEGTAEVREPDKCVGWAWWPADALPQPIVPYARAAIEGIRAGRRYTELGWS</sequence>
<proteinExistence type="inferred from homology"/>
<comment type="similarity">
    <text evidence="2 4">Belongs to the Nudix hydrolase family.</text>
</comment>
<dbReference type="PROSITE" id="PS00893">
    <property type="entry name" value="NUDIX_BOX"/>
    <property type="match status" value="1"/>
</dbReference>
<comment type="cofactor">
    <cofactor evidence="1">
        <name>Mg(2+)</name>
        <dbReference type="ChEBI" id="CHEBI:18420"/>
    </cofactor>
</comment>
<dbReference type="CDD" id="cd04683">
    <property type="entry name" value="NUDIX_Hydrolase"/>
    <property type="match status" value="1"/>
</dbReference>
<dbReference type="PRINTS" id="PR00502">
    <property type="entry name" value="NUDIXFAMILY"/>
</dbReference>
<feature type="domain" description="Nudix hydrolase" evidence="5">
    <location>
        <begin position="159"/>
        <end position="290"/>
    </location>
</feature>
<name>A0A0L8MHZ0_STRVG</name>
<dbReference type="PANTHER" id="PTHR43046:SF14">
    <property type="entry name" value="MUTT_NUDIX FAMILY PROTEIN"/>
    <property type="match status" value="1"/>
</dbReference>
<dbReference type="OrthoDB" id="21568at2"/>
<dbReference type="PATRIC" id="fig|1961.12.peg.4310"/>
<protein>
    <recommendedName>
        <fullName evidence="5">Nudix hydrolase domain-containing protein</fullName>
    </recommendedName>
</protein>
<dbReference type="Pfam" id="PF00293">
    <property type="entry name" value="NUDIX"/>
    <property type="match status" value="2"/>
</dbReference>
<dbReference type="InterPro" id="IPR020476">
    <property type="entry name" value="Nudix_hydrolase"/>
</dbReference>
<dbReference type="SUPFAM" id="SSF55811">
    <property type="entry name" value="Nudix"/>
    <property type="match status" value="2"/>
</dbReference>
<dbReference type="EMBL" id="LGUV01000234">
    <property type="protein sequence ID" value="KOG50016.1"/>
    <property type="molecule type" value="Genomic_DNA"/>
</dbReference>
<accession>A0A0L8MHZ0</accession>
<evidence type="ECO:0000259" key="5">
    <source>
        <dbReference type="PROSITE" id="PS51462"/>
    </source>
</evidence>
<reference evidence="7" key="1">
    <citation type="submission" date="2015-07" db="EMBL/GenBank/DDBJ databases">
        <authorList>
            <consortium name="Consortium for Microbial Forensics and Genomics (microFORGE)"/>
            <person name="Knight B.M."/>
            <person name="Roberts D.P."/>
            <person name="Lin D."/>
            <person name="Hari K."/>
            <person name="Fletcher J."/>
            <person name="Melcher U."/>
            <person name="Blagden T."/>
            <person name="Winegar R.A."/>
        </authorList>
    </citation>
    <scope>NUCLEOTIDE SEQUENCE [LARGE SCALE GENOMIC DNA]</scope>
    <source>
        <strain evidence="7">NRRL B-1447</strain>
    </source>
</reference>
<dbReference type="InterPro" id="IPR020084">
    <property type="entry name" value="NUDIX_hydrolase_CS"/>
</dbReference>
<evidence type="ECO:0000256" key="2">
    <source>
        <dbReference type="ARBA" id="ARBA00005582"/>
    </source>
</evidence>
<gene>
    <name evidence="6" type="ORF">ADK75_18975</name>
</gene>
<dbReference type="PROSITE" id="PS51462">
    <property type="entry name" value="NUDIX"/>
    <property type="match status" value="2"/>
</dbReference>
<evidence type="ECO:0000256" key="4">
    <source>
        <dbReference type="RuleBase" id="RU003476"/>
    </source>
</evidence>
<organism evidence="6 7">
    <name type="scientific">Streptomyces virginiae</name>
    <name type="common">Streptomyces cinnamonensis</name>
    <dbReference type="NCBI Taxonomy" id="1961"/>
    <lineage>
        <taxon>Bacteria</taxon>
        <taxon>Bacillati</taxon>
        <taxon>Actinomycetota</taxon>
        <taxon>Actinomycetes</taxon>
        <taxon>Kitasatosporales</taxon>
        <taxon>Streptomycetaceae</taxon>
        <taxon>Streptomyces</taxon>
    </lineage>
</organism>
<dbReference type="GO" id="GO:0016787">
    <property type="term" value="F:hydrolase activity"/>
    <property type="evidence" value="ECO:0007669"/>
    <property type="project" value="UniProtKB-KW"/>
</dbReference>
<dbReference type="AlphaFoldDB" id="A0A0L8MHZ0"/>
<dbReference type="PANTHER" id="PTHR43046">
    <property type="entry name" value="GDP-MANNOSE MANNOSYL HYDROLASE"/>
    <property type="match status" value="1"/>
</dbReference>
<evidence type="ECO:0000256" key="3">
    <source>
        <dbReference type="ARBA" id="ARBA00022801"/>
    </source>
</evidence>
<evidence type="ECO:0000256" key="1">
    <source>
        <dbReference type="ARBA" id="ARBA00001946"/>
    </source>
</evidence>
<dbReference type="InterPro" id="IPR000086">
    <property type="entry name" value="NUDIX_hydrolase_dom"/>
</dbReference>
<evidence type="ECO:0000313" key="6">
    <source>
        <dbReference type="EMBL" id="KOG50016.1"/>
    </source>
</evidence>
<dbReference type="Proteomes" id="UP000037084">
    <property type="component" value="Unassembled WGS sequence"/>
</dbReference>
<keyword evidence="3 4" id="KW-0378">Hydrolase</keyword>
<dbReference type="RefSeq" id="WP_078938058.1">
    <property type="nucleotide sequence ID" value="NZ_LGUV01000234.1"/>
</dbReference>
<dbReference type="InterPro" id="IPR015797">
    <property type="entry name" value="NUDIX_hydrolase-like_dom_sf"/>
</dbReference>
<comment type="caution">
    <text evidence="6">The sequence shown here is derived from an EMBL/GenBank/DDBJ whole genome shotgun (WGS) entry which is preliminary data.</text>
</comment>
<feature type="domain" description="Nudix hydrolase" evidence="5">
    <location>
        <begin position="12"/>
        <end position="143"/>
    </location>
</feature>
<evidence type="ECO:0000313" key="7">
    <source>
        <dbReference type="Proteomes" id="UP000037084"/>
    </source>
</evidence>
<dbReference type="Gene3D" id="3.90.79.10">
    <property type="entry name" value="Nucleoside Triphosphate Pyrophosphohydrolase"/>
    <property type="match status" value="2"/>
</dbReference>